<dbReference type="Proteomes" id="UP000887568">
    <property type="component" value="Unplaced"/>
</dbReference>
<name>A0A913ZYW3_PATMI</name>
<dbReference type="PANTHER" id="PTHR24126:SF14">
    <property type="entry name" value="ANK_REP_REGION DOMAIN-CONTAINING PROTEIN"/>
    <property type="match status" value="1"/>
</dbReference>
<dbReference type="PROSITE" id="PS50297">
    <property type="entry name" value="ANK_REP_REGION"/>
    <property type="match status" value="2"/>
</dbReference>
<feature type="repeat" description="ANK" evidence="3">
    <location>
        <begin position="123"/>
        <end position="159"/>
    </location>
</feature>
<dbReference type="InterPro" id="IPR002110">
    <property type="entry name" value="Ankyrin_rpt"/>
</dbReference>
<evidence type="ECO:0000313" key="5">
    <source>
        <dbReference type="EnsemblMetazoa" id="XP_038056757.1"/>
    </source>
</evidence>
<dbReference type="Pfam" id="PF12796">
    <property type="entry name" value="Ank_2"/>
    <property type="match status" value="1"/>
</dbReference>
<accession>A0A913ZYW3</accession>
<keyword evidence="6" id="KW-1185">Reference proteome</keyword>
<sequence>MEVSYPMWNQTTMSEAWVQSGSGLHRAIQDQRIHQVRLLVGMGMDVDKGDSAGRTPMMIASSLDSEELGLKVIKLCLKKGADINRVDTAGRSVLAHACLRGKETIVAFLLNEDSMEKNLPDHNGDTPLNLTAARGELGCLELLVQSLVKDGISVDYRNKQGCTALLLATKAGHYRCAQVLLQQGRSSVNSRDNECFMNPTEWARHSQRLLQRDFKQRIRAHHSSIGPLPTGASMLGNHPRLAKTFLPPIGIKKWYEDEELLSKQREMQESMSDLVQSLEERENELRDQEAYAQKPPHVARPSSFAPTVVFPSGPRKDHYLCALFRMYQDQILHRPARLPSRPTTVPVGTELPTDEHPGVGDARRQSVVTLNPKRPSLRKQSTLAIGSFMKTKLTLTVN</sequence>
<keyword evidence="1" id="KW-0677">Repeat</keyword>
<dbReference type="Pfam" id="PF13637">
    <property type="entry name" value="Ank_4"/>
    <property type="match status" value="1"/>
</dbReference>
<evidence type="ECO:0000256" key="2">
    <source>
        <dbReference type="ARBA" id="ARBA00023043"/>
    </source>
</evidence>
<evidence type="ECO:0000256" key="1">
    <source>
        <dbReference type="ARBA" id="ARBA00022737"/>
    </source>
</evidence>
<dbReference type="SMART" id="SM00248">
    <property type="entry name" value="ANK"/>
    <property type="match status" value="5"/>
</dbReference>
<organism evidence="5 6">
    <name type="scientific">Patiria miniata</name>
    <name type="common">Bat star</name>
    <name type="synonym">Asterina miniata</name>
    <dbReference type="NCBI Taxonomy" id="46514"/>
    <lineage>
        <taxon>Eukaryota</taxon>
        <taxon>Metazoa</taxon>
        <taxon>Echinodermata</taxon>
        <taxon>Eleutherozoa</taxon>
        <taxon>Asterozoa</taxon>
        <taxon>Asteroidea</taxon>
        <taxon>Valvatacea</taxon>
        <taxon>Valvatida</taxon>
        <taxon>Asterinidae</taxon>
        <taxon>Patiria</taxon>
    </lineage>
</organism>
<dbReference type="RefSeq" id="XP_038056757.1">
    <property type="nucleotide sequence ID" value="XM_038200829.1"/>
</dbReference>
<dbReference type="OrthoDB" id="10029673at2759"/>
<dbReference type="PANTHER" id="PTHR24126">
    <property type="entry name" value="ANKYRIN REPEAT, PH AND SEC7 DOMAIN CONTAINING PROTEIN SECG-RELATED"/>
    <property type="match status" value="1"/>
</dbReference>
<evidence type="ECO:0000256" key="4">
    <source>
        <dbReference type="SAM" id="MobiDB-lite"/>
    </source>
</evidence>
<feature type="repeat" description="ANK" evidence="3">
    <location>
        <begin position="52"/>
        <end position="88"/>
    </location>
</feature>
<dbReference type="PROSITE" id="PS50088">
    <property type="entry name" value="ANK_REPEAT"/>
    <property type="match status" value="2"/>
</dbReference>
<dbReference type="AlphaFoldDB" id="A0A913ZYW3"/>
<evidence type="ECO:0000256" key="3">
    <source>
        <dbReference type="PROSITE-ProRule" id="PRU00023"/>
    </source>
</evidence>
<dbReference type="Gene3D" id="1.25.40.20">
    <property type="entry name" value="Ankyrin repeat-containing domain"/>
    <property type="match status" value="2"/>
</dbReference>
<feature type="compositionally biased region" description="Basic and acidic residues" evidence="4">
    <location>
        <begin position="353"/>
        <end position="362"/>
    </location>
</feature>
<feature type="region of interest" description="Disordered" evidence="4">
    <location>
        <begin position="338"/>
        <end position="362"/>
    </location>
</feature>
<protein>
    <submittedName>
        <fullName evidence="5">Uncharacterized protein</fullName>
    </submittedName>
</protein>
<keyword evidence="2 3" id="KW-0040">ANK repeat</keyword>
<dbReference type="SUPFAM" id="SSF48403">
    <property type="entry name" value="Ankyrin repeat"/>
    <property type="match status" value="1"/>
</dbReference>
<dbReference type="GeneID" id="119728547"/>
<dbReference type="EnsemblMetazoa" id="XM_038200829.1">
    <property type="protein sequence ID" value="XP_038056757.1"/>
    <property type="gene ID" value="LOC119728547"/>
</dbReference>
<evidence type="ECO:0000313" key="6">
    <source>
        <dbReference type="Proteomes" id="UP000887568"/>
    </source>
</evidence>
<reference evidence="5" key="1">
    <citation type="submission" date="2022-11" db="UniProtKB">
        <authorList>
            <consortium name="EnsemblMetazoa"/>
        </authorList>
    </citation>
    <scope>IDENTIFICATION</scope>
</reference>
<proteinExistence type="predicted"/>
<dbReference type="InterPro" id="IPR036770">
    <property type="entry name" value="Ankyrin_rpt-contain_sf"/>
</dbReference>